<dbReference type="GO" id="GO:0005829">
    <property type="term" value="C:cytosol"/>
    <property type="evidence" value="ECO:0007669"/>
    <property type="project" value="UniProtKB-SubCell"/>
</dbReference>
<evidence type="ECO:0000256" key="4">
    <source>
        <dbReference type="ARBA" id="ARBA00022490"/>
    </source>
</evidence>
<sequence>MALGIPLKLLHESEGFIITVELKIGDIYRGYLTEAEDNMNLQLQNVTMTAKNGQISTLEEVYIRGSLVKFIIVPDMLKNAPMFRVPTEGRGKGLGPIRGRGRGGGRGRGSVGRGSVFNQKTQRGRK</sequence>
<dbReference type="PROSITE" id="PS52002">
    <property type="entry name" value="SM"/>
    <property type="match status" value="1"/>
</dbReference>
<dbReference type="OMA" id="CQMSAIT"/>
<evidence type="ECO:0000313" key="12">
    <source>
        <dbReference type="EMBL" id="KAJ5076038.1"/>
    </source>
</evidence>
<dbReference type="EMBL" id="JAPDFW010000063">
    <property type="protein sequence ID" value="KAJ5076038.1"/>
    <property type="molecule type" value="Genomic_DNA"/>
</dbReference>
<keyword evidence="7 9" id="KW-0539">Nucleus</keyword>
<dbReference type="InterPro" id="IPR010920">
    <property type="entry name" value="LSM_dom_sf"/>
</dbReference>
<dbReference type="AlphaFoldDB" id="A0A9Q0LNF7"/>
<evidence type="ECO:0000256" key="9">
    <source>
        <dbReference type="RuleBase" id="RU365050"/>
    </source>
</evidence>
<comment type="caution">
    <text evidence="12">The sequence shown here is derived from an EMBL/GenBank/DDBJ whole genome shotgun (WGS) entry which is preliminary data.</text>
</comment>
<evidence type="ECO:0000259" key="11">
    <source>
        <dbReference type="PROSITE" id="PS52002"/>
    </source>
</evidence>
<keyword evidence="5 9" id="KW-0507">mRNA processing</keyword>
<organism evidence="12 13">
    <name type="scientific">Anaeramoeba ignava</name>
    <name type="common">Anaerobic marine amoeba</name>
    <dbReference type="NCBI Taxonomy" id="1746090"/>
    <lineage>
        <taxon>Eukaryota</taxon>
        <taxon>Metamonada</taxon>
        <taxon>Anaeramoebidae</taxon>
        <taxon>Anaeramoeba</taxon>
    </lineage>
</organism>
<dbReference type="FunFam" id="2.30.30.100:FF:000002">
    <property type="entry name" value="Small nuclear ribonucleoprotein Sm D3"/>
    <property type="match status" value="1"/>
</dbReference>
<dbReference type="SUPFAM" id="SSF50182">
    <property type="entry name" value="Sm-like ribonucleoproteins"/>
    <property type="match status" value="1"/>
</dbReference>
<name>A0A9Q0LNF7_ANAIG</name>
<keyword evidence="8 9" id="KW-0687">Ribonucleoprotein</keyword>
<keyword evidence="4" id="KW-0963">Cytoplasm</keyword>
<evidence type="ECO:0000256" key="8">
    <source>
        <dbReference type="ARBA" id="ARBA00023274"/>
    </source>
</evidence>
<feature type="compositionally biased region" description="Polar residues" evidence="10">
    <location>
        <begin position="116"/>
        <end position="126"/>
    </location>
</feature>
<dbReference type="InterPro" id="IPR034099">
    <property type="entry name" value="SmD3"/>
</dbReference>
<dbReference type="Pfam" id="PF01423">
    <property type="entry name" value="LSM"/>
    <property type="match status" value="1"/>
</dbReference>
<comment type="similarity">
    <text evidence="3 9">Belongs to the snRNP core protein family.</text>
</comment>
<evidence type="ECO:0000256" key="7">
    <source>
        <dbReference type="ARBA" id="ARBA00023242"/>
    </source>
</evidence>
<proteinExistence type="inferred from homology"/>
<reference evidence="12" key="1">
    <citation type="submission" date="2022-10" db="EMBL/GenBank/DDBJ databases">
        <title>Novel sulphate-reducing endosymbionts in the free-living metamonad Anaeramoeba.</title>
        <authorList>
            <person name="Jerlstrom-Hultqvist J."/>
            <person name="Cepicka I."/>
            <person name="Gallot-Lavallee L."/>
            <person name="Salas-Leiva D."/>
            <person name="Curtis B.A."/>
            <person name="Zahonova K."/>
            <person name="Pipaliya S."/>
            <person name="Dacks J."/>
            <person name="Roger A.J."/>
        </authorList>
    </citation>
    <scope>NUCLEOTIDE SEQUENCE</scope>
    <source>
        <strain evidence="12">BMAN</strain>
    </source>
</reference>
<dbReference type="SMART" id="SM00651">
    <property type="entry name" value="Sm"/>
    <property type="match status" value="1"/>
</dbReference>
<dbReference type="GO" id="GO:0005681">
    <property type="term" value="C:spliceosomal complex"/>
    <property type="evidence" value="ECO:0007669"/>
    <property type="project" value="InterPro"/>
</dbReference>
<dbReference type="OrthoDB" id="6425924at2759"/>
<dbReference type="InterPro" id="IPR001163">
    <property type="entry name" value="Sm_dom_euk/arc"/>
</dbReference>
<dbReference type="GO" id="GO:0000387">
    <property type="term" value="P:spliceosomal snRNP assembly"/>
    <property type="evidence" value="ECO:0007669"/>
    <property type="project" value="UniProtKB-UniRule"/>
</dbReference>
<evidence type="ECO:0000256" key="10">
    <source>
        <dbReference type="SAM" id="MobiDB-lite"/>
    </source>
</evidence>
<dbReference type="Gene3D" id="2.30.30.100">
    <property type="match status" value="1"/>
</dbReference>
<keyword evidence="6 9" id="KW-0508">mRNA splicing</keyword>
<evidence type="ECO:0000313" key="13">
    <source>
        <dbReference type="Proteomes" id="UP001149090"/>
    </source>
</evidence>
<evidence type="ECO:0000256" key="2">
    <source>
        <dbReference type="ARBA" id="ARBA00004514"/>
    </source>
</evidence>
<feature type="domain" description="Sm" evidence="11">
    <location>
        <begin position="5"/>
        <end position="77"/>
    </location>
</feature>
<dbReference type="GO" id="GO:0003723">
    <property type="term" value="F:RNA binding"/>
    <property type="evidence" value="ECO:0007669"/>
    <property type="project" value="InterPro"/>
</dbReference>
<comment type="subcellular location">
    <subcellularLocation>
        <location evidence="2">Cytoplasm</location>
        <location evidence="2">Cytosol</location>
    </subcellularLocation>
    <subcellularLocation>
        <location evidence="1 9">Nucleus</location>
    </subcellularLocation>
</comment>
<keyword evidence="13" id="KW-1185">Reference proteome</keyword>
<evidence type="ECO:0000256" key="1">
    <source>
        <dbReference type="ARBA" id="ARBA00004123"/>
    </source>
</evidence>
<dbReference type="InterPro" id="IPR027141">
    <property type="entry name" value="LSm4/Sm_D1/D3"/>
</dbReference>
<dbReference type="CDD" id="cd01721">
    <property type="entry name" value="Sm_D3"/>
    <property type="match status" value="1"/>
</dbReference>
<dbReference type="PANTHER" id="PTHR23338">
    <property type="entry name" value="SMALL NUCLEAR RIBONUCLEOPROTEIN SM"/>
    <property type="match status" value="1"/>
</dbReference>
<dbReference type="InterPro" id="IPR047575">
    <property type="entry name" value="Sm"/>
</dbReference>
<evidence type="ECO:0000256" key="3">
    <source>
        <dbReference type="ARBA" id="ARBA00008146"/>
    </source>
</evidence>
<evidence type="ECO:0000256" key="6">
    <source>
        <dbReference type="ARBA" id="ARBA00023187"/>
    </source>
</evidence>
<gene>
    <name evidence="12" type="ORF">M0811_06900</name>
</gene>
<protein>
    <recommendedName>
        <fullName evidence="9">Small nuclear ribonucleoprotein Sm D3</fullName>
        <shortName evidence="9">Sm-D3</shortName>
    </recommendedName>
    <alternativeName>
        <fullName evidence="9">snRNP core protein D3</fullName>
    </alternativeName>
</protein>
<evidence type="ECO:0000256" key="5">
    <source>
        <dbReference type="ARBA" id="ARBA00022664"/>
    </source>
</evidence>
<accession>A0A9Q0LNF7</accession>
<feature type="region of interest" description="Disordered" evidence="10">
    <location>
        <begin position="84"/>
        <end position="126"/>
    </location>
</feature>
<dbReference type="Proteomes" id="UP001149090">
    <property type="component" value="Unassembled WGS sequence"/>
</dbReference>